<comment type="caution">
    <text evidence="1">The sequence shown here is derived from an EMBL/GenBank/DDBJ whole genome shotgun (WGS) entry which is preliminary data.</text>
</comment>
<name>A0ACC0B8M1_CATRO</name>
<evidence type="ECO:0000313" key="2">
    <source>
        <dbReference type="Proteomes" id="UP001060085"/>
    </source>
</evidence>
<evidence type="ECO:0000313" key="1">
    <source>
        <dbReference type="EMBL" id="KAI5668947.1"/>
    </source>
</evidence>
<organism evidence="1 2">
    <name type="scientific">Catharanthus roseus</name>
    <name type="common">Madagascar periwinkle</name>
    <name type="synonym">Vinca rosea</name>
    <dbReference type="NCBI Taxonomy" id="4058"/>
    <lineage>
        <taxon>Eukaryota</taxon>
        <taxon>Viridiplantae</taxon>
        <taxon>Streptophyta</taxon>
        <taxon>Embryophyta</taxon>
        <taxon>Tracheophyta</taxon>
        <taxon>Spermatophyta</taxon>
        <taxon>Magnoliopsida</taxon>
        <taxon>eudicotyledons</taxon>
        <taxon>Gunneridae</taxon>
        <taxon>Pentapetalae</taxon>
        <taxon>asterids</taxon>
        <taxon>lamiids</taxon>
        <taxon>Gentianales</taxon>
        <taxon>Apocynaceae</taxon>
        <taxon>Rauvolfioideae</taxon>
        <taxon>Vinceae</taxon>
        <taxon>Catharanthinae</taxon>
        <taxon>Catharanthus</taxon>
    </lineage>
</organism>
<dbReference type="Proteomes" id="UP001060085">
    <property type="component" value="Linkage Group LG04"/>
</dbReference>
<gene>
    <name evidence="1" type="ORF">M9H77_18800</name>
</gene>
<reference evidence="2" key="1">
    <citation type="journal article" date="2023" name="Nat. Plants">
        <title>Single-cell RNA sequencing provides a high-resolution roadmap for understanding the multicellular compartmentation of specialized metabolism.</title>
        <authorList>
            <person name="Sun S."/>
            <person name="Shen X."/>
            <person name="Li Y."/>
            <person name="Li Y."/>
            <person name="Wang S."/>
            <person name="Li R."/>
            <person name="Zhang H."/>
            <person name="Shen G."/>
            <person name="Guo B."/>
            <person name="Wei J."/>
            <person name="Xu J."/>
            <person name="St-Pierre B."/>
            <person name="Chen S."/>
            <person name="Sun C."/>
        </authorList>
    </citation>
    <scope>NUCLEOTIDE SEQUENCE [LARGE SCALE GENOMIC DNA]</scope>
</reference>
<dbReference type="EMBL" id="CM044704">
    <property type="protein sequence ID" value="KAI5668947.1"/>
    <property type="molecule type" value="Genomic_DNA"/>
</dbReference>
<protein>
    <submittedName>
        <fullName evidence="1">Uncharacterized protein</fullName>
    </submittedName>
</protein>
<keyword evidence="2" id="KW-1185">Reference proteome</keyword>
<sequence>MRNNVNMVKEGIKSIKTTVLNQMGLSSCASNLTQIESLFKDGKILFEVEIRDSREERKERERERDRGSRLPVISSRLRPVSEGYNPDHHFSSPSMPRRGSTTARSVVSKTVHCLFGLFLY</sequence>
<proteinExistence type="predicted"/>
<accession>A0ACC0B8M1</accession>